<gene>
    <name evidence="1" type="ORF">CSW30_11560</name>
</gene>
<accession>A0A430UM19</accession>
<sequence length="69" mass="7563">NVGSHQKGFRVKIVKGVLTILLHGTPSFFTPQGLGSSSTRRNVLTDYTFLTGLFPACYHTLRLGAVAKW</sequence>
<protein>
    <submittedName>
        <fullName evidence="1">Uncharacterized protein</fullName>
    </submittedName>
</protein>
<name>A0A430UM19_THESC</name>
<dbReference type="Proteomes" id="UP000287173">
    <property type="component" value="Unassembled WGS sequence"/>
</dbReference>
<dbReference type="EMBL" id="PEMG01000435">
    <property type="protein sequence ID" value="RTI05377.1"/>
    <property type="molecule type" value="Genomic_DNA"/>
</dbReference>
<organism evidence="1 2">
    <name type="scientific">Thermus scotoductus</name>
    <dbReference type="NCBI Taxonomy" id="37636"/>
    <lineage>
        <taxon>Bacteria</taxon>
        <taxon>Thermotogati</taxon>
        <taxon>Deinococcota</taxon>
        <taxon>Deinococci</taxon>
        <taxon>Thermales</taxon>
        <taxon>Thermaceae</taxon>
        <taxon>Thermus</taxon>
    </lineage>
</organism>
<evidence type="ECO:0000313" key="1">
    <source>
        <dbReference type="EMBL" id="RTI05377.1"/>
    </source>
</evidence>
<reference evidence="1 2" key="1">
    <citation type="journal article" date="2019" name="Extremophiles">
        <title>Biogeography of thermophiles and predominance of Thermus scotoductus in domestic water heaters.</title>
        <authorList>
            <person name="Wilpiszeski R.L."/>
            <person name="Zhang Z."/>
            <person name="House C.H."/>
        </authorList>
    </citation>
    <scope>NUCLEOTIDE SEQUENCE [LARGE SCALE GENOMIC DNA]</scope>
    <source>
        <strain evidence="1 2">17_S17</strain>
    </source>
</reference>
<evidence type="ECO:0000313" key="2">
    <source>
        <dbReference type="Proteomes" id="UP000287173"/>
    </source>
</evidence>
<feature type="non-terminal residue" evidence="1">
    <location>
        <position position="1"/>
    </location>
</feature>
<proteinExistence type="predicted"/>
<comment type="caution">
    <text evidence="1">The sequence shown here is derived from an EMBL/GenBank/DDBJ whole genome shotgun (WGS) entry which is preliminary data.</text>
</comment>
<dbReference type="AlphaFoldDB" id="A0A430UM19"/>